<protein>
    <recommendedName>
        <fullName evidence="10">Probable nicotinate-nucleotide adenylyltransferase</fullName>
        <ecNumber evidence="10">2.7.7.18</ecNumber>
    </recommendedName>
    <alternativeName>
        <fullName evidence="10">Deamido-NAD(+) diphosphorylase</fullName>
    </alternativeName>
    <alternativeName>
        <fullName evidence="10">Deamido-NAD(+) pyrophosphorylase</fullName>
    </alternativeName>
    <alternativeName>
        <fullName evidence="10">Nicotinate mononucleotide adenylyltransferase</fullName>
        <shortName evidence="10">NaMN adenylyltransferase</shortName>
    </alternativeName>
</protein>
<dbReference type="InterPro" id="IPR014729">
    <property type="entry name" value="Rossmann-like_a/b/a_fold"/>
</dbReference>
<keyword evidence="7 10" id="KW-0067">ATP-binding</keyword>
<keyword evidence="6 10" id="KW-0547">Nucleotide-binding</keyword>
<evidence type="ECO:0000256" key="4">
    <source>
        <dbReference type="ARBA" id="ARBA00022679"/>
    </source>
</evidence>
<dbReference type="PANTHER" id="PTHR39321">
    <property type="entry name" value="NICOTINATE-NUCLEOTIDE ADENYLYLTRANSFERASE-RELATED"/>
    <property type="match status" value="1"/>
</dbReference>
<keyword evidence="3 10" id="KW-0662">Pyridine nucleotide biosynthesis</keyword>
<dbReference type="CDD" id="cd02165">
    <property type="entry name" value="NMNAT"/>
    <property type="match status" value="1"/>
</dbReference>
<name>A0A956M2U0_UNCEI</name>
<dbReference type="EC" id="2.7.7.18" evidence="10"/>
<evidence type="ECO:0000256" key="6">
    <source>
        <dbReference type="ARBA" id="ARBA00022741"/>
    </source>
</evidence>
<dbReference type="GO" id="GO:0005524">
    <property type="term" value="F:ATP binding"/>
    <property type="evidence" value="ECO:0007669"/>
    <property type="project" value="UniProtKB-KW"/>
</dbReference>
<comment type="similarity">
    <text evidence="10">Belongs to the NadD family.</text>
</comment>
<keyword evidence="8 10" id="KW-0520">NAD</keyword>
<gene>
    <name evidence="10 12" type="primary">nadD</name>
    <name evidence="12" type="ORF">KC729_20900</name>
</gene>
<comment type="catalytic activity">
    <reaction evidence="9 10">
        <text>nicotinate beta-D-ribonucleotide + ATP + H(+) = deamido-NAD(+) + diphosphate</text>
        <dbReference type="Rhea" id="RHEA:22860"/>
        <dbReference type="ChEBI" id="CHEBI:15378"/>
        <dbReference type="ChEBI" id="CHEBI:30616"/>
        <dbReference type="ChEBI" id="CHEBI:33019"/>
        <dbReference type="ChEBI" id="CHEBI:57502"/>
        <dbReference type="ChEBI" id="CHEBI:58437"/>
        <dbReference type="EC" id="2.7.7.18"/>
    </reaction>
</comment>
<dbReference type="GO" id="GO:0009435">
    <property type="term" value="P:NAD+ biosynthetic process"/>
    <property type="evidence" value="ECO:0007669"/>
    <property type="project" value="UniProtKB-UniRule"/>
</dbReference>
<dbReference type="NCBIfam" id="TIGR00482">
    <property type="entry name" value="nicotinate (nicotinamide) nucleotide adenylyltransferase"/>
    <property type="match status" value="1"/>
</dbReference>
<reference evidence="12" key="2">
    <citation type="journal article" date="2021" name="Microbiome">
        <title>Successional dynamics and alternative stable states in a saline activated sludge microbial community over 9 years.</title>
        <authorList>
            <person name="Wang Y."/>
            <person name="Ye J."/>
            <person name="Ju F."/>
            <person name="Liu L."/>
            <person name="Boyd J.A."/>
            <person name="Deng Y."/>
            <person name="Parks D.H."/>
            <person name="Jiang X."/>
            <person name="Yin X."/>
            <person name="Woodcroft B.J."/>
            <person name="Tyson G.W."/>
            <person name="Hugenholtz P."/>
            <person name="Polz M.F."/>
            <person name="Zhang T."/>
        </authorList>
    </citation>
    <scope>NUCLEOTIDE SEQUENCE</scope>
    <source>
        <strain evidence="12">HKST-UBA01</strain>
    </source>
</reference>
<evidence type="ECO:0000256" key="5">
    <source>
        <dbReference type="ARBA" id="ARBA00022695"/>
    </source>
</evidence>
<dbReference type="SUPFAM" id="SSF52374">
    <property type="entry name" value="Nucleotidylyl transferase"/>
    <property type="match status" value="1"/>
</dbReference>
<organism evidence="12 13">
    <name type="scientific">Eiseniibacteriota bacterium</name>
    <dbReference type="NCBI Taxonomy" id="2212470"/>
    <lineage>
        <taxon>Bacteria</taxon>
        <taxon>Candidatus Eiseniibacteriota</taxon>
    </lineage>
</organism>
<evidence type="ECO:0000256" key="10">
    <source>
        <dbReference type="HAMAP-Rule" id="MF_00244"/>
    </source>
</evidence>
<dbReference type="Proteomes" id="UP000697710">
    <property type="component" value="Unassembled WGS sequence"/>
</dbReference>
<comment type="caution">
    <text evidence="12">The sequence shown here is derived from an EMBL/GenBank/DDBJ whole genome shotgun (WGS) entry which is preliminary data.</text>
</comment>
<dbReference type="GO" id="GO:0004515">
    <property type="term" value="F:nicotinate-nucleotide adenylyltransferase activity"/>
    <property type="evidence" value="ECO:0007669"/>
    <property type="project" value="UniProtKB-UniRule"/>
</dbReference>
<evidence type="ECO:0000256" key="2">
    <source>
        <dbReference type="ARBA" id="ARBA00005019"/>
    </source>
</evidence>
<dbReference type="PANTHER" id="PTHR39321:SF3">
    <property type="entry name" value="PHOSPHOPANTETHEINE ADENYLYLTRANSFERASE"/>
    <property type="match status" value="1"/>
</dbReference>
<dbReference type="InterPro" id="IPR004821">
    <property type="entry name" value="Cyt_trans-like"/>
</dbReference>
<dbReference type="NCBIfam" id="TIGR00125">
    <property type="entry name" value="cyt_tran_rel"/>
    <property type="match status" value="1"/>
</dbReference>
<evidence type="ECO:0000256" key="9">
    <source>
        <dbReference type="ARBA" id="ARBA00048721"/>
    </source>
</evidence>
<evidence type="ECO:0000256" key="8">
    <source>
        <dbReference type="ARBA" id="ARBA00023027"/>
    </source>
</evidence>
<dbReference type="Pfam" id="PF01467">
    <property type="entry name" value="CTP_transf_like"/>
    <property type="match status" value="1"/>
</dbReference>
<evidence type="ECO:0000256" key="3">
    <source>
        <dbReference type="ARBA" id="ARBA00022642"/>
    </source>
</evidence>
<dbReference type="NCBIfam" id="NF000840">
    <property type="entry name" value="PRK00071.1-3"/>
    <property type="match status" value="1"/>
</dbReference>
<proteinExistence type="inferred from homology"/>
<comment type="function">
    <text evidence="1 10">Catalyzes the reversible adenylation of nicotinate mononucleotide (NaMN) to nicotinic acid adenine dinucleotide (NaAD).</text>
</comment>
<dbReference type="InterPro" id="IPR005248">
    <property type="entry name" value="NadD/NMNAT"/>
</dbReference>
<reference evidence="12" key="1">
    <citation type="submission" date="2020-04" db="EMBL/GenBank/DDBJ databases">
        <authorList>
            <person name="Zhang T."/>
        </authorList>
    </citation>
    <scope>NUCLEOTIDE SEQUENCE</scope>
    <source>
        <strain evidence="12">HKST-UBA01</strain>
    </source>
</reference>
<accession>A0A956M2U0</accession>
<evidence type="ECO:0000313" key="12">
    <source>
        <dbReference type="EMBL" id="MCA9730156.1"/>
    </source>
</evidence>
<dbReference type="EMBL" id="JAGQHR010001017">
    <property type="protein sequence ID" value="MCA9730156.1"/>
    <property type="molecule type" value="Genomic_DNA"/>
</dbReference>
<comment type="pathway">
    <text evidence="2 10">Cofactor biosynthesis; NAD(+) biosynthesis; deamido-NAD(+) from nicotinate D-ribonucleotide: step 1/1.</text>
</comment>
<dbReference type="AlphaFoldDB" id="A0A956M2U0"/>
<evidence type="ECO:0000259" key="11">
    <source>
        <dbReference type="Pfam" id="PF01467"/>
    </source>
</evidence>
<dbReference type="Gene3D" id="3.40.50.620">
    <property type="entry name" value="HUPs"/>
    <property type="match status" value="1"/>
</dbReference>
<dbReference type="HAMAP" id="MF_00244">
    <property type="entry name" value="NaMN_adenylyltr"/>
    <property type="match status" value="1"/>
</dbReference>
<evidence type="ECO:0000256" key="1">
    <source>
        <dbReference type="ARBA" id="ARBA00002324"/>
    </source>
</evidence>
<evidence type="ECO:0000313" key="13">
    <source>
        <dbReference type="Proteomes" id="UP000697710"/>
    </source>
</evidence>
<keyword evidence="4 10" id="KW-0808">Transferase</keyword>
<feature type="domain" description="Cytidyltransferase-like" evidence="11">
    <location>
        <begin position="5"/>
        <end position="165"/>
    </location>
</feature>
<sequence>MRLGLLGGTFDPIHIAHLWMAEHARDALALDAVLLVPASRPPHKPDQPISSFEHRFRMVDLAVAGIPGLEASKLEESDQAPSYTAETLERARASFPGADLWLVSGGDSLRDLPTWREPERILAQVRLAVLPRPGDGEDPVVPEGACVDWLNGPRLMLSSSALRRRAAEGESIRFLVPDPVRAYIDTHGLYRKTRRGGEDR</sequence>
<evidence type="ECO:0000256" key="7">
    <source>
        <dbReference type="ARBA" id="ARBA00022840"/>
    </source>
</evidence>
<keyword evidence="5 10" id="KW-0548">Nucleotidyltransferase</keyword>